<organism evidence="2 3">
    <name type="scientific">Armillaria ostoyae</name>
    <name type="common">Armillaria root rot fungus</name>
    <dbReference type="NCBI Taxonomy" id="47428"/>
    <lineage>
        <taxon>Eukaryota</taxon>
        <taxon>Fungi</taxon>
        <taxon>Dikarya</taxon>
        <taxon>Basidiomycota</taxon>
        <taxon>Agaricomycotina</taxon>
        <taxon>Agaricomycetes</taxon>
        <taxon>Agaricomycetidae</taxon>
        <taxon>Agaricales</taxon>
        <taxon>Marasmiineae</taxon>
        <taxon>Physalacriaceae</taxon>
        <taxon>Armillaria</taxon>
    </lineage>
</organism>
<dbReference type="InterPro" id="IPR049192">
    <property type="entry name" value="DUF4246_C"/>
</dbReference>
<name>A0A284RCG4_ARMOS</name>
<evidence type="ECO:0000259" key="1">
    <source>
        <dbReference type="Pfam" id="PF14033"/>
    </source>
</evidence>
<protein>
    <recommendedName>
        <fullName evidence="1">DUF4246 domain-containing protein</fullName>
    </recommendedName>
</protein>
<feature type="domain" description="DUF4246" evidence="1">
    <location>
        <begin position="86"/>
        <end position="472"/>
    </location>
</feature>
<evidence type="ECO:0000313" key="3">
    <source>
        <dbReference type="Proteomes" id="UP000219338"/>
    </source>
</evidence>
<dbReference type="Pfam" id="PF14033">
    <property type="entry name" value="DUF4246"/>
    <property type="match status" value="1"/>
</dbReference>
<dbReference type="OrthoDB" id="415532at2759"/>
<keyword evidence="3" id="KW-1185">Reference proteome</keyword>
<sequence length="605" mass="69692">MSDSRGYRHPFNDCTHYLGGVGDNPRTLVDLAMSRFSATIRRQKDWWLFYHEKTFKHHWIQEACDRVWEIPLPCGEDTKLVSFANKAEYVLQELEGYASLRDQANNCQVSCFERIWESENLLEHSVVSSLDHELYSLEPDSSKGTTKLINPYTCPLIYDRSISADLQGNPTPISPPADATYSVSCKFALLPTDVQLTASNHLELLSYINDLHPRHTSLYRLLNTTLSAFIPLFEHTLSDLHRNNPLPQRIPGRSWYSQWCEPEPPEFSDDEEGWALYELDMWHWMSHRPINLPDIPKDGYQGGLEERKHIVKLGGRRLQVVISASETRLNAGQSYHGSIEPWRVEGMKNERIVACGFFYTSVENVVNSSIEFRMAVTYPRGFNAGDNGATFRTWGMRDAAPCHQYIGDVPIRQGTALVFPNIYQYRHTPIQLADPRKPGRRRMVSFLLVDPDIPPIPSTSNVPPQQKAWIREALDDFLDVRFPEEVVDKIMDHVDWLLDEDEMVRLREEMMQERREFVSNNDDHYFSIPFDVFNGPETPVEHQEVRKTLLVSMDTSHTEILRNVSELLAAFTIASEAQYVAVFQKFRMDAPNSSVAIFNEASLFQ</sequence>
<evidence type="ECO:0000313" key="2">
    <source>
        <dbReference type="EMBL" id="SJL06437.1"/>
    </source>
</evidence>
<dbReference type="AlphaFoldDB" id="A0A284RCG4"/>
<dbReference type="Proteomes" id="UP000219338">
    <property type="component" value="Unassembled WGS sequence"/>
</dbReference>
<dbReference type="InterPro" id="IPR025340">
    <property type="entry name" value="DUF4246"/>
</dbReference>
<dbReference type="PANTHER" id="PTHR33119:SF1">
    <property type="entry name" value="FE2OG DIOXYGENASE DOMAIN-CONTAINING PROTEIN"/>
    <property type="match status" value="1"/>
</dbReference>
<reference evidence="3" key="1">
    <citation type="journal article" date="2017" name="Nat. Ecol. Evol.">
        <title>Genome expansion and lineage-specific genetic innovations in the forest pathogenic fungi Armillaria.</title>
        <authorList>
            <person name="Sipos G."/>
            <person name="Prasanna A.N."/>
            <person name="Walter M.C."/>
            <person name="O'Connor E."/>
            <person name="Balint B."/>
            <person name="Krizsan K."/>
            <person name="Kiss B."/>
            <person name="Hess J."/>
            <person name="Varga T."/>
            <person name="Slot J."/>
            <person name="Riley R."/>
            <person name="Boka B."/>
            <person name="Rigling D."/>
            <person name="Barry K."/>
            <person name="Lee J."/>
            <person name="Mihaltcheva S."/>
            <person name="LaButti K."/>
            <person name="Lipzen A."/>
            <person name="Waldron R."/>
            <person name="Moloney N.M."/>
            <person name="Sperisen C."/>
            <person name="Kredics L."/>
            <person name="Vagvoelgyi C."/>
            <person name="Patrignani A."/>
            <person name="Fitzpatrick D."/>
            <person name="Nagy I."/>
            <person name="Doyle S."/>
            <person name="Anderson J.B."/>
            <person name="Grigoriev I.V."/>
            <person name="Gueldener U."/>
            <person name="Muensterkoetter M."/>
            <person name="Nagy L.G."/>
        </authorList>
    </citation>
    <scope>NUCLEOTIDE SEQUENCE [LARGE SCALE GENOMIC DNA]</scope>
    <source>
        <strain evidence="3">C18/9</strain>
    </source>
</reference>
<dbReference type="EMBL" id="FUEG01000007">
    <property type="protein sequence ID" value="SJL06437.1"/>
    <property type="molecule type" value="Genomic_DNA"/>
</dbReference>
<accession>A0A284RCG4</accession>
<dbReference type="STRING" id="47428.A0A284RCG4"/>
<proteinExistence type="predicted"/>
<dbReference type="OMA" id="RGYRHPF"/>
<dbReference type="PANTHER" id="PTHR33119">
    <property type="entry name" value="IFI3P"/>
    <property type="match status" value="1"/>
</dbReference>
<gene>
    <name evidence="2" type="ORF">ARMOST_09774</name>
</gene>